<name>A0ABD3EVJ0_9STRA</name>
<gene>
    <name evidence="3" type="ORF">V7S43_016610</name>
</gene>
<feature type="domain" description="PX" evidence="2">
    <location>
        <begin position="58"/>
        <end position="202"/>
    </location>
</feature>
<feature type="region of interest" description="Disordered" evidence="1">
    <location>
        <begin position="35"/>
        <end position="64"/>
    </location>
</feature>
<dbReference type="InterPro" id="IPR036871">
    <property type="entry name" value="PX_dom_sf"/>
</dbReference>
<dbReference type="PROSITE" id="PS50195">
    <property type="entry name" value="PX"/>
    <property type="match status" value="1"/>
</dbReference>
<accession>A0ABD3EVJ0</accession>
<dbReference type="Gene3D" id="3.30.1520.10">
    <property type="entry name" value="Phox-like domain"/>
    <property type="match status" value="1"/>
</dbReference>
<evidence type="ECO:0000313" key="3">
    <source>
        <dbReference type="EMBL" id="KAL3658478.1"/>
    </source>
</evidence>
<reference evidence="3 4" key="1">
    <citation type="submission" date="2024-09" db="EMBL/GenBank/DDBJ databases">
        <title>Genome sequencing and assembly of Phytophthora oleae, isolate VK10A, causative agent of rot of olive drupes.</title>
        <authorList>
            <person name="Conti Taguali S."/>
            <person name="Riolo M."/>
            <person name="La Spada F."/>
            <person name="Cacciola S.O."/>
            <person name="Dionisio G."/>
        </authorList>
    </citation>
    <scope>NUCLEOTIDE SEQUENCE [LARGE SCALE GENOMIC DNA]</scope>
    <source>
        <strain evidence="3 4">VK10A</strain>
    </source>
</reference>
<protein>
    <recommendedName>
        <fullName evidence="2">PX domain-containing protein</fullName>
    </recommendedName>
</protein>
<dbReference type="AlphaFoldDB" id="A0ABD3EVJ0"/>
<dbReference type="Proteomes" id="UP001632037">
    <property type="component" value="Unassembled WGS sequence"/>
</dbReference>
<comment type="caution">
    <text evidence="3">The sequence shown here is derived from an EMBL/GenBank/DDBJ whole genome shotgun (WGS) entry which is preliminary data.</text>
</comment>
<feature type="compositionally biased region" description="Acidic residues" evidence="1">
    <location>
        <begin position="50"/>
        <end position="59"/>
    </location>
</feature>
<dbReference type="EMBL" id="JBIMZQ010000054">
    <property type="protein sequence ID" value="KAL3658478.1"/>
    <property type="molecule type" value="Genomic_DNA"/>
</dbReference>
<dbReference type="Pfam" id="PF00787">
    <property type="entry name" value="PX"/>
    <property type="match status" value="1"/>
</dbReference>
<dbReference type="InterPro" id="IPR001683">
    <property type="entry name" value="PX_dom"/>
</dbReference>
<dbReference type="SUPFAM" id="SSF64268">
    <property type="entry name" value="PX domain"/>
    <property type="match status" value="1"/>
</dbReference>
<evidence type="ECO:0000259" key="2">
    <source>
        <dbReference type="PROSITE" id="PS50195"/>
    </source>
</evidence>
<evidence type="ECO:0000256" key="1">
    <source>
        <dbReference type="SAM" id="MobiDB-lite"/>
    </source>
</evidence>
<sequence>MGCTQSKTNEQEVVDPNVAQVKFLAPVVQQQIDENVLTDKTESENQTPDEVTETVEAEAEPTPVMENSTVEVKTPDFALRFVPGQVSTNEYGVAFYNFNGSNPADPSLEVHVCKRFSEFKDMHAAISKLMASEKNVKPEDQDKFQTYLALPRMPRADAVTYMLGRGNRHVVKEREQQFVKILNAIASHPIAFQSKTFSDFMV</sequence>
<organism evidence="3 4">
    <name type="scientific">Phytophthora oleae</name>
    <dbReference type="NCBI Taxonomy" id="2107226"/>
    <lineage>
        <taxon>Eukaryota</taxon>
        <taxon>Sar</taxon>
        <taxon>Stramenopiles</taxon>
        <taxon>Oomycota</taxon>
        <taxon>Peronosporomycetes</taxon>
        <taxon>Peronosporales</taxon>
        <taxon>Peronosporaceae</taxon>
        <taxon>Phytophthora</taxon>
    </lineage>
</organism>
<evidence type="ECO:0000313" key="4">
    <source>
        <dbReference type="Proteomes" id="UP001632037"/>
    </source>
</evidence>
<proteinExistence type="predicted"/>
<keyword evidence="4" id="KW-1185">Reference proteome</keyword>